<evidence type="ECO:0000256" key="1">
    <source>
        <dbReference type="SAM" id="MobiDB-lite"/>
    </source>
</evidence>
<comment type="caution">
    <text evidence="2">The sequence shown here is derived from an EMBL/GenBank/DDBJ whole genome shotgun (WGS) entry which is preliminary data.</text>
</comment>
<dbReference type="Proteomes" id="UP001283361">
    <property type="component" value="Unassembled WGS sequence"/>
</dbReference>
<reference evidence="2" key="1">
    <citation type="journal article" date="2023" name="G3 (Bethesda)">
        <title>A reference genome for the long-term kleptoplast-retaining sea slug Elysia crispata morphotype clarki.</title>
        <authorList>
            <person name="Eastman K.E."/>
            <person name="Pendleton A.L."/>
            <person name="Shaikh M.A."/>
            <person name="Suttiyut T."/>
            <person name="Ogas R."/>
            <person name="Tomko P."/>
            <person name="Gavelis G."/>
            <person name="Widhalm J.R."/>
            <person name="Wisecaver J.H."/>
        </authorList>
    </citation>
    <scope>NUCLEOTIDE SEQUENCE</scope>
    <source>
        <strain evidence="2">ECLA1</strain>
    </source>
</reference>
<accession>A0AAE1B4N4</accession>
<proteinExistence type="predicted"/>
<name>A0AAE1B4N4_9GAST</name>
<feature type="region of interest" description="Disordered" evidence="1">
    <location>
        <begin position="29"/>
        <end position="67"/>
    </location>
</feature>
<evidence type="ECO:0000313" key="2">
    <source>
        <dbReference type="EMBL" id="KAK3799309.1"/>
    </source>
</evidence>
<organism evidence="2 3">
    <name type="scientific">Elysia crispata</name>
    <name type="common">lettuce slug</name>
    <dbReference type="NCBI Taxonomy" id="231223"/>
    <lineage>
        <taxon>Eukaryota</taxon>
        <taxon>Metazoa</taxon>
        <taxon>Spiralia</taxon>
        <taxon>Lophotrochozoa</taxon>
        <taxon>Mollusca</taxon>
        <taxon>Gastropoda</taxon>
        <taxon>Heterobranchia</taxon>
        <taxon>Euthyneura</taxon>
        <taxon>Panpulmonata</taxon>
        <taxon>Sacoglossa</taxon>
        <taxon>Placobranchoidea</taxon>
        <taxon>Plakobranchidae</taxon>
        <taxon>Elysia</taxon>
    </lineage>
</organism>
<sequence>MNDKKCECSCHTFKVRDTPKDMEQWIGENGRVKTHTKGHGTMDRREWSSEDENDNNKKNRHISQDEKNWLNSMMTEIWNRPYRTGKDGASKKKITRSNSKVSRYTFVTLLRQQNPI</sequence>
<evidence type="ECO:0000313" key="3">
    <source>
        <dbReference type="Proteomes" id="UP001283361"/>
    </source>
</evidence>
<protein>
    <submittedName>
        <fullName evidence="2">Uncharacterized protein</fullName>
    </submittedName>
</protein>
<dbReference type="AlphaFoldDB" id="A0AAE1B4N4"/>
<dbReference type="EMBL" id="JAWDGP010000586">
    <property type="protein sequence ID" value="KAK3799309.1"/>
    <property type="molecule type" value="Genomic_DNA"/>
</dbReference>
<keyword evidence="3" id="KW-1185">Reference proteome</keyword>
<gene>
    <name evidence="2" type="ORF">RRG08_048816</name>
</gene>
<feature type="compositionally biased region" description="Basic and acidic residues" evidence="1">
    <location>
        <begin position="40"/>
        <end position="67"/>
    </location>
</feature>